<dbReference type="EMBL" id="CAJZBQ010000058">
    <property type="protein sequence ID" value="CAG9334277.1"/>
    <property type="molecule type" value="Genomic_DNA"/>
</dbReference>
<keyword evidence="4 5" id="KW-0472">Membrane</keyword>
<reference evidence="6" key="1">
    <citation type="submission" date="2021-09" db="EMBL/GenBank/DDBJ databases">
        <authorList>
            <consortium name="AG Swart"/>
            <person name="Singh M."/>
            <person name="Singh A."/>
            <person name="Seah K."/>
            <person name="Emmerich C."/>
        </authorList>
    </citation>
    <scope>NUCLEOTIDE SEQUENCE</scope>
    <source>
        <strain evidence="6">ATCC30299</strain>
    </source>
</reference>
<gene>
    <name evidence="6" type="ORF">BSTOLATCC_MIC60896</name>
</gene>
<evidence type="ECO:0000256" key="1">
    <source>
        <dbReference type="ARBA" id="ARBA00004141"/>
    </source>
</evidence>
<dbReference type="AlphaFoldDB" id="A0AAU9K8F0"/>
<name>A0AAU9K8F0_9CILI</name>
<protein>
    <recommendedName>
        <fullName evidence="8">COPI associated protein</fullName>
    </recommendedName>
</protein>
<evidence type="ECO:0000313" key="7">
    <source>
        <dbReference type="Proteomes" id="UP001162131"/>
    </source>
</evidence>
<feature type="transmembrane region" description="Helical" evidence="5">
    <location>
        <begin position="99"/>
        <end position="119"/>
    </location>
</feature>
<evidence type="ECO:0000256" key="3">
    <source>
        <dbReference type="ARBA" id="ARBA00022989"/>
    </source>
</evidence>
<evidence type="ECO:0000313" key="6">
    <source>
        <dbReference type="EMBL" id="CAG9334277.1"/>
    </source>
</evidence>
<evidence type="ECO:0008006" key="8">
    <source>
        <dbReference type="Google" id="ProtNLM"/>
    </source>
</evidence>
<dbReference type="PANTHER" id="PTHR28128:SF3">
    <property type="entry name" value="CHROMOSOME UNDETERMINED SCAFFOLD_46, WHOLE GENOME SHOTGUN SEQUENCE"/>
    <property type="match status" value="1"/>
</dbReference>
<feature type="transmembrane region" description="Helical" evidence="5">
    <location>
        <begin position="44"/>
        <end position="63"/>
    </location>
</feature>
<accession>A0AAU9K8F0</accession>
<evidence type="ECO:0000256" key="5">
    <source>
        <dbReference type="SAM" id="Phobius"/>
    </source>
</evidence>
<sequence>MSQQEIQDDRVEWMLKFSVFACGIGLIALGVHKITNFDFDDLKMFALTIYYIIFGFLLCVSVLPFESFYSSFSFLRYYLGKGVFLVFLGSLALDTEEFWYIIIAIILLVVGFVYLLLGLTCAKKITFKLEAPAQQPAATPEEKPLVKTD</sequence>
<organism evidence="6 7">
    <name type="scientific">Blepharisma stoltei</name>
    <dbReference type="NCBI Taxonomy" id="1481888"/>
    <lineage>
        <taxon>Eukaryota</taxon>
        <taxon>Sar</taxon>
        <taxon>Alveolata</taxon>
        <taxon>Ciliophora</taxon>
        <taxon>Postciliodesmatophora</taxon>
        <taxon>Heterotrichea</taxon>
        <taxon>Heterotrichida</taxon>
        <taxon>Blepharismidae</taxon>
        <taxon>Blepharisma</taxon>
    </lineage>
</organism>
<comment type="subcellular location">
    <subcellularLocation>
        <location evidence="1">Membrane</location>
        <topology evidence="1">Multi-pass membrane protein</topology>
    </subcellularLocation>
</comment>
<keyword evidence="3 5" id="KW-1133">Transmembrane helix</keyword>
<evidence type="ECO:0000256" key="2">
    <source>
        <dbReference type="ARBA" id="ARBA00022692"/>
    </source>
</evidence>
<comment type="caution">
    <text evidence="6">The sequence shown here is derived from an EMBL/GenBank/DDBJ whole genome shotgun (WGS) entry which is preliminary data.</text>
</comment>
<evidence type="ECO:0000256" key="4">
    <source>
        <dbReference type="ARBA" id="ARBA00023136"/>
    </source>
</evidence>
<dbReference type="GO" id="GO:0016020">
    <property type="term" value="C:membrane"/>
    <property type="evidence" value="ECO:0007669"/>
    <property type="project" value="UniProtKB-SubCell"/>
</dbReference>
<keyword evidence="2 5" id="KW-0812">Transmembrane</keyword>
<dbReference type="Pfam" id="PF08507">
    <property type="entry name" value="COPI_assoc"/>
    <property type="match status" value="1"/>
</dbReference>
<keyword evidence="7" id="KW-1185">Reference proteome</keyword>
<proteinExistence type="predicted"/>
<dbReference type="Proteomes" id="UP001162131">
    <property type="component" value="Unassembled WGS sequence"/>
</dbReference>
<feature type="transmembrane region" description="Helical" evidence="5">
    <location>
        <begin position="12"/>
        <end position="32"/>
    </location>
</feature>
<feature type="transmembrane region" description="Helical" evidence="5">
    <location>
        <begin position="75"/>
        <end position="93"/>
    </location>
</feature>
<dbReference type="PANTHER" id="PTHR28128">
    <property type="entry name" value="GOLGI APPARATUS MEMBRANE PROTEIN TVP15"/>
    <property type="match status" value="1"/>
</dbReference>
<dbReference type="InterPro" id="IPR013714">
    <property type="entry name" value="Golgi_TVP15"/>
</dbReference>